<keyword evidence="2" id="KW-1185">Reference proteome</keyword>
<accession>A0A6I6C547</accession>
<dbReference type="Proteomes" id="UP000424468">
    <property type="component" value="Chromosome"/>
</dbReference>
<gene>
    <name evidence="1" type="ORF">STABA_v1c06040</name>
</gene>
<evidence type="ECO:0000313" key="1">
    <source>
        <dbReference type="EMBL" id="QGS51967.1"/>
    </source>
</evidence>
<dbReference type="KEGG" id="stab:STABA_v1c06040"/>
<proteinExistence type="predicted"/>
<dbReference type="EMBL" id="CP046276">
    <property type="protein sequence ID" value="QGS51967.1"/>
    <property type="molecule type" value="Genomic_DNA"/>
</dbReference>
<reference evidence="1 2" key="1">
    <citation type="submission" date="2019-11" db="EMBL/GenBank/DDBJ databases">
        <title>Complete genome sequence of Spiroplasma tabanidicola TAUS-1 (DSM 22603).</title>
        <authorList>
            <person name="Huang C.-T."/>
            <person name="Lin Y.-C."/>
            <person name="Kuo C.-H."/>
        </authorList>
    </citation>
    <scope>NUCLEOTIDE SEQUENCE [LARGE SCALE GENOMIC DNA]</scope>
    <source>
        <strain evidence="1 2">TAUS-1</strain>
    </source>
</reference>
<protein>
    <submittedName>
        <fullName evidence="1">Uncharacterized protein</fullName>
    </submittedName>
</protein>
<evidence type="ECO:0000313" key="2">
    <source>
        <dbReference type="Proteomes" id="UP000424468"/>
    </source>
</evidence>
<organism evidence="1 2">
    <name type="scientific">Spiroplasma tabanidicola</name>
    <dbReference type="NCBI Taxonomy" id="324079"/>
    <lineage>
        <taxon>Bacteria</taxon>
        <taxon>Bacillati</taxon>
        <taxon>Mycoplasmatota</taxon>
        <taxon>Mollicutes</taxon>
        <taxon>Entomoplasmatales</taxon>
        <taxon>Spiroplasmataceae</taxon>
        <taxon>Spiroplasma</taxon>
    </lineage>
</organism>
<name>A0A6I6C547_9MOLU</name>
<dbReference type="AlphaFoldDB" id="A0A6I6C547"/>
<sequence length="81" mass="9418">MLITFFAYEIIEHAFYDINEAAAYWNNMKKIAVPKNTNILPVCDFSGSIEVLSLYNSMGLEMFLEHQNQGVFKNVLFEFEN</sequence>